<comment type="caution">
    <text evidence="1">The sequence shown here is derived from an EMBL/GenBank/DDBJ whole genome shotgun (WGS) entry which is preliminary data.</text>
</comment>
<accession>A0AA43KB42</accession>
<name>A0AA43KB42_9CYAN</name>
<protein>
    <submittedName>
        <fullName evidence="1">Uncharacterized protein</fullName>
    </submittedName>
</protein>
<dbReference type="AlphaFoldDB" id="A0AA43KB42"/>
<reference evidence="1 2" key="1">
    <citation type="journal article" date="2023" name="J. Phycol.">
        <title>Chrysosporum ovalisporum is synonymous with the true-branching cyanobacterium Umezakia natans (Nostocales/Aphanizomenonaceae).</title>
        <authorList>
            <person name="McGregor G.B."/>
            <person name="Sendall B.C."/>
            <person name="Niiyama Y."/>
            <person name="Tuji A."/>
            <person name="Willis A."/>
        </authorList>
    </citation>
    <scope>NUCLEOTIDE SEQUENCE [LARGE SCALE GENOMIC DNA]</scope>
    <source>
        <strain evidence="1 2">ANA360D</strain>
    </source>
</reference>
<keyword evidence="2" id="KW-1185">Reference proteome</keyword>
<evidence type="ECO:0000313" key="1">
    <source>
        <dbReference type="EMBL" id="MDH6059967.1"/>
    </source>
</evidence>
<sequence length="368" mass="41820">MQQLRQLLAVQNSELSKILKFSLYGLEATLSKARAEFPLDPGVELCEELLQEISNLLQPQPDSSPENAMDISPPGELKLIHLQSAFNADPELSVYLGNFSLQSQTDAQLWQEIHRKLLRVPEHLATAWRQRALDLAEKVGAVADNLHLHQLPFSRDEIIYPGLKGTVQARGLCLSEKTLLNHGVNSTDEYGYLYCLAGLVHLLLKFTELDPDLHHALKSVFSFDIVPLHSQPEQRTQYINTLSDRWHRLQEAESNSDELLSLRAWIDMDEAIHSLVFIPPVERYSWWGNLQQESRRILIKMAQKAINMGHDVRIRQLSGLYADICTFSKDDLQLNCGGVPGEVLTCLRVYARINQEATPGRVIFRSLR</sequence>
<organism evidence="1 2">
    <name type="scientific">Chrysosporum bergii ANA360D</name>
    <dbReference type="NCBI Taxonomy" id="617107"/>
    <lineage>
        <taxon>Bacteria</taxon>
        <taxon>Bacillati</taxon>
        <taxon>Cyanobacteriota</taxon>
        <taxon>Cyanophyceae</taxon>
        <taxon>Nostocales</taxon>
        <taxon>Nodulariaceae</taxon>
        <taxon>Chrysosporum</taxon>
    </lineage>
</organism>
<proteinExistence type="predicted"/>
<dbReference type="EMBL" id="JANQDH010000038">
    <property type="protein sequence ID" value="MDH6059967.1"/>
    <property type="molecule type" value="Genomic_DNA"/>
</dbReference>
<gene>
    <name evidence="1" type="ORF">NWP17_05865</name>
</gene>
<dbReference type="RefSeq" id="WP_280653982.1">
    <property type="nucleotide sequence ID" value="NZ_JANQDH010000038.1"/>
</dbReference>
<dbReference type="Proteomes" id="UP001159387">
    <property type="component" value="Unassembled WGS sequence"/>
</dbReference>
<evidence type="ECO:0000313" key="2">
    <source>
        <dbReference type="Proteomes" id="UP001159387"/>
    </source>
</evidence>